<dbReference type="SUPFAM" id="SSF57424">
    <property type="entry name" value="LDL receptor-like module"/>
    <property type="match status" value="1"/>
</dbReference>
<keyword evidence="4 5" id="KW-1015">Disulfide bond</keyword>
<dbReference type="Gene3D" id="4.10.400.10">
    <property type="entry name" value="Low-density Lipoprotein Receptor"/>
    <property type="match status" value="1"/>
</dbReference>
<organism evidence="7 8">
    <name type="scientific">Oedothorax gibbosus</name>
    <dbReference type="NCBI Taxonomy" id="931172"/>
    <lineage>
        <taxon>Eukaryota</taxon>
        <taxon>Metazoa</taxon>
        <taxon>Ecdysozoa</taxon>
        <taxon>Arthropoda</taxon>
        <taxon>Chelicerata</taxon>
        <taxon>Arachnida</taxon>
        <taxon>Araneae</taxon>
        <taxon>Araneomorphae</taxon>
        <taxon>Entelegynae</taxon>
        <taxon>Araneoidea</taxon>
        <taxon>Linyphiidae</taxon>
        <taxon>Erigoninae</taxon>
        <taxon>Oedothorax</taxon>
    </lineage>
</organism>
<evidence type="ECO:0000313" key="8">
    <source>
        <dbReference type="Proteomes" id="UP000827092"/>
    </source>
</evidence>
<comment type="caution">
    <text evidence="7">The sequence shown here is derived from an EMBL/GenBank/DDBJ whole genome shotgun (WGS) entry which is preliminary data.</text>
</comment>
<feature type="disulfide bond" evidence="6">
    <location>
        <begin position="53"/>
        <end position="68"/>
    </location>
</feature>
<dbReference type="InterPro" id="IPR051588">
    <property type="entry name" value="Cobalamin_Transport"/>
</dbReference>
<dbReference type="Gene3D" id="2.170.130.30">
    <property type="match status" value="1"/>
</dbReference>
<dbReference type="GO" id="GO:0005615">
    <property type="term" value="C:extracellular space"/>
    <property type="evidence" value="ECO:0007669"/>
    <property type="project" value="TreeGrafter"/>
</dbReference>
<dbReference type="Gene3D" id="1.50.10.20">
    <property type="match status" value="1"/>
</dbReference>
<accession>A0AAV6TWB3</accession>
<sequence length="472" mass="54103">MRYVCDSDFDCGREDPSDEMNCRLTTTTPRPATCIKGYYCPNTQSCLSQTQICDGEIDCPSSPDEKDCSVTKVANVASAKLHCINWFMNRRKKNTIHKWGHQLHRTAVALYLADENFFAVDNVTGHEIRYELTIRLLSKIKSRKSLRTEQLALYVHALLVSCLNPRHFYGHDLVSDLRRRVNFSKYASPLAILALCNAGAPMYQKDVDRLREIHTSRHKPYWTEVQVLATMALSCIASRNEYVRRGDLHTWINLAKKVPLHDGNETNRRTVALVIQMMLGTEYSTGFNWTAAVEVIKDPSFVSSSNFLDKYYLTPILNNKGLTAINNKHCGTFYNYEESNMKMIVVRYTVWAKEGASLEKSWRIEISTSSTLYDVILKVQKLDSTHRVKFNVVDGKPYVKSVTGLDEDPETDYFWFTYERTVTKDLQLLEDSPVDIIVEDNDEFILWYRKGIWNDDGSGGSGEALVKKVIFP</sequence>
<dbReference type="CDD" id="cd00112">
    <property type="entry name" value="LDLa"/>
    <property type="match status" value="1"/>
</dbReference>
<dbReference type="GO" id="GO:0015889">
    <property type="term" value="P:cobalamin transport"/>
    <property type="evidence" value="ECO:0007669"/>
    <property type="project" value="InterPro"/>
</dbReference>
<gene>
    <name evidence="7" type="ORF">JTE90_021361</name>
</gene>
<dbReference type="GO" id="GO:0031419">
    <property type="term" value="F:cobalamin binding"/>
    <property type="evidence" value="ECO:0007669"/>
    <property type="project" value="InterPro"/>
</dbReference>
<evidence type="ECO:0000256" key="3">
    <source>
        <dbReference type="ARBA" id="ARBA00022729"/>
    </source>
</evidence>
<keyword evidence="2" id="KW-0964">Secreted</keyword>
<dbReference type="Pfam" id="PF01122">
    <property type="entry name" value="Cobalamin_bind"/>
    <property type="match status" value="1"/>
</dbReference>
<evidence type="ECO:0000256" key="5">
    <source>
        <dbReference type="PIRSR" id="PIRSR602157-2"/>
    </source>
</evidence>
<keyword evidence="8" id="KW-1185">Reference proteome</keyword>
<comment type="subcellular location">
    <subcellularLocation>
        <location evidence="1">Secreted</location>
    </subcellularLocation>
</comment>
<dbReference type="InterPro" id="IPR002172">
    <property type="entry name" value="LDrepeatLR_classA_rpt"/>
</dbReference>
<evidence type="ECO:0000256" key="2">
    <source>
        <dbReference type="ARBA" id="ARBA00022525"/>
    </source>
</evidence>
<comment type="caution">
    <text evidence="6">Lacks conserved residue(s) required for the propagation of feature annotation.</text>
</comment>
<evidence type="ECO:0000256" key="4">
    <source>
        <dbReference type="ARBA" id="ARBA00023157"/>
    </source>
</evidence>
<protein>
    <recommendedName>
        <fullName evidence="9">Vitellogenin receptor</fullName>
    </recommendedName>
</protein>
<feature type="disulfide bond" evidence="5">
    <location>
        <begin position="196"/>
        <end position="235"/>
    </location>
</feature>
<dbReference type="SMART" id="SM00192">
    <property type="entry name" value="LDLa"/>
    <property type="match status" value="1"/>
</dbReference>
<dbReference type="PROSITE" id="PS50068">
    <property type="entry name" value="LDLRA_2"/>
    <property type="match status" value="1"/>
</dbReference>
<reference evidence="7 8" key="1">
    <citation type="journal article" date="2022" name="Nat. Ecol. Evol.">
        <title>A masculinizing supergene underlies an exaggerated male reproductive morph in a spider.</title>
        <authorList>
            <person name="Hendrickx F."/>
            <person name="De Corte Z."/>
            <person name="Sonet G."/>
            <person name="Van Belleghem S.M."/>
            <person name="Kostlbacher S."/>
            <person name="Vangestel C."/>
        </authorList>
    </citation>
    <scope>NUCLEOTIDE SEQUENCE [LARGE SCALE GENOMIC DNA]</scope>
    <source>
        <strain evidence="7">W744_W776</strain>
    </source>
</reference>
<dbReference type="EMBL" id="JAFNEN010000959">
    <property type="protein sequence ID" value="KAG8175712.1"/>
    <property type="molecule type" value="Genomic_DNA"/>
</dbReference>
<feature type="disulfide bond" evidence="6">
    <location>
        <begin position="34"/>
        <end position="46"/>
    </location>
</feature>
<evidence type="ECO:0000256" key="1">
    <source>
        <dbReference type="ARBA" id="ARBA00004613"/>
    </source>
</evidence>
<dbReference type="AlphaFoldDB" id="A0AAV6TWB3"/>
<dbReference type="InterPro" id="IPR036055">
    <property type="entry name" value="LDL_receptor-like_sf"/>
</dbReference>
<evidence type="ECO:0000313" key="7">
    <source>
        <dbReference type="EMBL" id="KAG8175712.1"/>
    </source>
</evidence>
<dbReference type="PANTHER" id="PTHR10559:SF18">
    <property type="entry name" value="TRANSCOBALAMIN II"/>
    <property type="match status" value="1"/>
</dbReference>
<proteinExistence type="predicted"/>
<name>A0AAV6TWB3_9ARAC</name>
<keyword evidence="3" id="KW-0732">Signal</keyword>
<evidence type="ECO:0000256" key="6">
    <source>
        <dbReference type="PROSITE-ProRule" id="PRU00124"/>
    </source>
</evidence>
<dbReference type="InterPro" id="IPR002157">
    <property type="entry name" value="Cbl-bd_prot"/>
</dbReference>
<evidence type="ECO:0008006" key="9">
    <source>
        <dbReference type="Google" id="ProtNLM"/>
    </source>
</evidence>
<dbReference type="PANTHER" id="PTHR10559">
    <property type="entry name" value="TRANSCOBALAMIN-1/GASTRIC INTRINSIC FACTOR"/>
    <property type="match status" value="1"/>
</dbReference>
<dbReference type="Proteomes" id="UP000827092">
    <property type="component" value="Unassembled WGS sequence"/>
</dbReference>